<dbReference type="OrthoDB" id="4794414at2"/>
<feature type="transmembrane region" description="Helical" evidence="2">
    <location>
        <begin position="155"/>
        <end position="177"/>
    </location>
</feature>
<evidence type="ECO:0000256" key="1">
    <source>
        <dbReference type="SAM" id="MobiDB-lite"/>
    </source>
</evidence>
<dbReference type="InterPro" id="IPR019051">
    <property type="entry name" value="Trp_biosyn_TM_oprn/chp"/>
</dbReference>
<keyword evidence="2" id="KW-1133">Transmembrane helix</keyword>
<name>A0A387BQG5_9MICO</name>
<feature type="transmembrane region" description="Helical" evidence="2">
    <location>
        <begin position="31"/>
        <end position="54"/>
    </location>
</feature>
<proteinExistence type="predicted"/>
<feature type="region of interest" description="Disordered" evidence="1">
    <location>
        <begin position="196"/>
        <end position="231"/>
    </location>
</feature>
<organism evidence="3 4">
    <name type="scientific">Gryllotalpicola protaetiae</name>
    <dbReference type="NCBI Taxonomy" id="2419771"/>
    <lineage>
        <taxon>Bacteria</taxon>
        <taxon>Bacillati</taxon>
        <taxon>Actinomycetota</taxon>
        <taxon>Actinomycetes</taxon>
        <taxon>Micrococcales</taxon>
        <taxon>Microbacteriaceae</taxon>
        <taxon>Gryllotalpicola</taxon>
    </lineage>
</organism>
<accession>A0A387BQG5</accession>
<dbReference type="AlphaFoldDB" id="A0A387BQG5"/>
<dbReference type="KEGG" id="gry:D7I44_16230"/>
<evidence type="ECO:0000313" key="3">
    <source>
        <dbReference type="EMBL" id="AYG04918.1"/>
    </source>
</evidence>
<evidence type="ECO:0000313" key="4">
    <source>
        <dbReference type="Proteomes" id="UP000275069"/>
    </source>
</evidence>
<feature type="region of interest" description="Disordered" evidence="1">
    <location>
        <begin position="1"/>
        <end position="23"/>
    </location>
</feature>
<feature type="compositionally biased region" description="Basic and acidic residues" evidence="1">
    <location>
        <begin position="221"/>
        <end position="231"/>
    </location>
</feature>
<dbReference type="Pfam" id="PF09534">
    <property type="entry name" value="Trp_oprn_chp"/>
    <property type="match status" value="1"/>
</dbReference>
<dbReference type="EMBL" id="CP032624">
    <property type="protein sequence ID" value="AYG04918.1"/>
    <property type="molecule type" value="Genomic_DNA"/>
</dbReference>
<feature type="transmembrane region" description="Helical" evidence="2">
    <location>
        <begin position="101"/>
        <end position="120"/>
    </location>
</feature>
<keyword evidence="4" id="KW-1185">Reference proteome</keyword>
<gene>
    <name evidence="3" type="ORF">D7I44_16230</name>
</gene>
<dbReference type="Proteomes" id="UP000275069">
    <property type="component" value="Chromosome"/>
</dbReference>
<reference evidence="3 4" key="1">
    <citation type="submission" date="2018-09" db="EMBL/GenBank/DDBJ databases">
        <title>Genome sequencing of strain 2DFW10M-5.</title>
        <authorList>
            <person name="Heo J."/>
            <person name="Kim S.-J."/>
            <person name="Kwon S.-W."/>
        </authorList>
    </citation>
    <scope>NUCLEOTIDE SEQUENCE [LARGE SCALE GENOMIC DNA]</scope>
    <source>
        <strain evidence="3 4">2DFW10M-5</strain>
    </source>
</reference>
<keyword evidence="2" id="KW-0812">Transmembrane</keyword>
<sequence length="231" mass="23322">MPQQSRSTAARRRGRQRHAKGHGVTGGRLKLLTILVVVIGAGLGLAGATQTWFTVTLTHAAGHPAPVVVTGSDASPALTALSLAALALALAFAIAGRVARIIVGVIGVILGATVIFASAGDPKTSLGVRNAVSTATGITGDSSVHALIATVAASAWPTLALIGGILIALGSLAALVTGGRWPGGSRRYNAVRFEEADGKASATSKRPEERPGDSAVDDWDELTRGDDPTAD</sequence>
<feature type="compositionally biased region" description="Basic residues" evidence="1">
    <location>
        <begin position="9"/>
        <end position="21"/>
    </location>
</feature>
<protein>
    <recommendedName>
        <fullName evidence="5">Peptidase</fullName>
    </recommendedName>
</protein>
<evidence type="ECO:0008006" key="5">
    <source>
        <dbReference type="Google" id="ProtNLM"/>
    </source>
</evidence>
<evidence type="ECO:0000256" key="2">
    <source>
        <dbReference type="SAM" id="Phobius"/>
    </source>
</evidence>
<keyword evidence="2" id="KW-0472">Membrane</keyword>
<feature type="transmembrane region" description="Helical" evidence="2">
    <location>
        <begin position="74"/>
        <end position="94"/>
    </location>
</feature>